<name>A0A7N2N1H8_QUELO</name>
<reference evidence="3" key="2">
    <citation type="submission" date="2021-01" db="UniProtKB">
        <authorList>
            <consortium name="EnsemblPlants"/>
        </authorList>
    </citation>
    <scope>IDENTIFICATION</scope>
</reference>
<dbReference type="RefSeq" id="XP_030948213.1">
    <property type="nucleotide sequence ID" value="XM_031092353.1"/>
</dbReference>
<proteinExistence type="predicted"/>
<dbReference type="AlphaFoldDB" id="A0A7N2N1H8"/>
<feature type="domain" description="HAT C-terminal dimerisation" evidence="1">
    <location>
        <begin position="561"/>
        <end position="639"/>
    </location>
</feature>
<accession>A0A7N2N1H8</accession>
<evidence type="ECO:0000259" key="2">
    <source>
        <dbReference type="Pfam" id="PF14291"/>
    </source>
</evidence>
<dbReference type="Pfam" id="PF14291">
    <property type="entry name" value="DUF4371"/>
    <property type="match status" value="1"/>
</dbReference>
<dbReference type="InterPro" id="IPR012337">
    <property type="entry name" value="RNaseH-like_sf"/>
</dbReference>
<dbReference type="EMBL" id="LRBV02000012">
    <property type="status" value="NOT_ANNOTATED_CDS"/>
    <property type="molecule type" value="Genomic_DNA"/>
</dbReference>
<dbReference type="Gramene" id="QL12p001316:mrna">
    <property type="protein sequence ID" value="QL12p001316:mrna:CDS:2"/>
    <property type="gene ID" value="QL12p001316"/>
</dbReference>
<dbReference type="Pfam" id="PF05699">
    <property type="entry name" value="Dimer_Tnp_hAT"/>
    <property type="match status" value="1"/>
</dbReference>
<dbReference type="Proteomes" id="UP000594261">
    <property type="component" value="Chromosome 12"/>
</dbReference>
<dbReference type="GeneID" id="115972172"/>
<keyword evidence="4" id="KW-1185">Reference proteome</keyword>
<dbReference type="SUPFAM" id="SSF53098">
    <property type="entry name" value="Ribonuclease H-like"/>
    <property type="match status" value="1"/>
</dbReference>
<dbReference type="PANTHER" id="PTHR11697">
    <property type="entry name" value="GENERAL TRANSCRIPTION FACTOR 2-RELATED ZINC FINGER PROTEIN"/>
    <property type="match status" value="1"/>
</dbReference>
<dbReference type="PANTHER" id="PTHR11697:SF231">
    <property type="entry name" value="TTF-TYPE DOMAIN-CONTAINING PROTEIN"/>
    <property type="match status" value="1"/>
</dbReference>
<feature type="domain" description="DUF4371" evidence="2">
    <location>
        <begin position="67"/>
        <end position="242"/>
    </location>
</feature>
<dbReference type="GO" id="GO:0046983">
    <property type="term" value="F:protein dimerization activity"/>
    <property type="evidence" value="ECO:0007669"/>
    <property type="project" value="InterPro"/>
</dbReference>
<dbReference type="InterPro" id="IPR025398">
    <property type="entry name" value="DUF4371"/>
</dbReference>
<evidence type="ECO:0000259" key="1">
    <source>
        <dbReference type="Pfam" id="PF05699"/>
    </source>
</evidence>
<dbReference type="InParanoid" id="A0A7N2N1H8"/>
<evidence type="ECO:0000313" key="4">
    <source>
        <dbReference type="Proteomes" id="UP000594261"/>
    </source>
</evidence>
<dbReference type="EnsemblPlants" id="QL12p001316:mrna">
    <property type="protein sequence ID" value="QL12p001316:mrna:CDS:2"/>
    <property type="gene ID" value="QL12p001316"/>
</dbReference>
<protein>
    <submittedName>
        <fullName evidence="3">Uncharacterized protein</fullName>
    </submittedName>
</protein>
<organism evidence="3 4">
    <name type="scientific">Quercus lobata</name>
    <name type="common">Valley oak</name>
    <dbReference type="NCBI Taxonomy" id="97700"/>
    <lineage>
        <taxon>Eukaryota</taxon>
        <taxon>Viridiplantae</taxon>
        <taxon>Streptophyta</taxon>
        <taxon>Embryophyta</taxon>
        <taxon>Tracheophyta</taxon>
        <taxon>Spermatophyta</taxon>
        <taxon>Magnoliopsida</taxon>
        <taxon>eudicotyledons</taxon>
        <taxon>Gunneridae</taxon>
        <taxon>Pentapetalae</taxon>
        <taxon>rosids</taxon>
        <taxon>fabids</taxon>
        <taxon>Fagales</taxon>
        <taxon>Fagaceae</taxon>
        <taxon>Quercus</taxon>
    </lineage>
</organism>
<gene>
    <name evidence="3" type="primary">LOC115972172</name>
</gene>
<dbReference type="InterPro" id="IPR008906">
    <property type="entry name" value="HATC_C_dom"/>
</dbReference>
<evidence type="ECO:0000313" key="3">
    <source>
        <dbReference type="EnsemblPlants" id="QL12p001316:mrna:CDS:2"/>
    </source>
</evidence>
<dbReference type="OrthoDB" id="1163062at2759"/>
<dbReference type="KEGG" id="qlo:115972172"/>
<dbReference type="InterPro" id="IPR055298">
    <property type="entry name" value="AtLOH3-like"/>
</dbReference>
<reference evidence="3 4" key="1">
    <citation type="journal article" date="2016" name="G3 (Bethesda)">
        <title>First Draft Assembly and Annotation of the Genome of a California Endemic Oak Quercus lobata Nee (Fagaceae).</title>
        <authorList>
            <person name="Sork V.L."/>
            <person name="Fitz-Gibbon S.T."/>
            <person name="Puiu D."/>
            <person name="Crepeau M."/>
            <person name="Gugger P.F."/>
            <person name="Sherman R."/>
            <person name="Stevens K."/>
            <person name="Langley C.H."/>
            <person name="Pellegrini M."/>
            <person name="Salzberg S.L."/>
        </authorList>
    </citation>
    <scope>NUCLEOTIDE SEQUENCE [LARGE SCALE GENOMIC DNA]</scope>
    <source>
        <strain evidence="3 4">cv. SW786</strain>
    </source>
</reference>
<sequence length="664" mass="76442">MGKSTTIFDYFKRQKTDNLEAKTDDPALPSASVDDVPISENPNSFHRVLESSCEFNQVLDNFTSEQIANDRLLLKVTIDVVKLLAFQGLLFDDFTGLISHEKFRSLLDMVASFNEKVTEVMNRAPENACYKLPDIQKEILHVFSNKVRKAIREEIGDAKFCIIVDKFYDVSWNDIIAIVLRFVDKDGFVQERFFGLVRVSNFSALTLKDGIYSVLSHHCLNIQNIRGQGYNRASNMRGEWSGLQALVSNDCPYAYHVHCFVHCMQLAIAAASKNVIPVQSFFMKLTSVVNVVGECNEKLKSSYAAEIAHMIDMVELESGRGFDEISTLQWAGDTRRSSHLKSFSSLIKIFNPICEILLEVIDDGTSSQRGEADLAYEELTSFEFVFILHLMKEVMEITNPFCQALQFQSPNILNVLHFVSSTKVLIQKFRDDGWDGLLTTVKSFCKACNIDVPDMNARYVRFRGLARHQKDYFTIEHHYRVNIFNATIDSIVQELNRRFSEHVVELLRLSSALDPREACESFRIEDILLLVNKFYPQDFTDHEKQQLKVELDHYEHDVVRHLDFKKLSTISELCQWLVKTRKSIDYHLVYRVVILVLTLPISIATTERAFSAMNIVKTWLVDKVQDDFLADSLILYMERETAAKFSLESIIDDFQDFKERRVPF</sequence>